<dbReference type="RefSeq" id="WP_226751461.1">
    <property type="nucleotide sequence ID" value="NZ_JAEINI020000007.1"/>
</dbReference>
<accession>A0ABS8C4X7</accession>
<proteinExistence type="predicted"/>
<name>A0ABS8C4X7_9ALTE</name>
<evidence type="ECO:0000313" key="2">
    <source>
        <dbReference type="Proteomes" id="UP000633814"/>
    </source>
</evidence>
<dbReference type="SUPFAM" id="SSF75169">
    <property type="entry name" value="DsrEFH-like"/>
    <property type="match status" value="1"/>
</dbReference>
<dbReference type="InterPro" id="IPR027396">
    <property type="entry name" value="DsrEFH-like"/>
</dbReference>
<organism evidence="1 2">
    <name type="scientific">Alishewanella maricola</name>
    <dbReference type="NCBI Taxonomy" id="2795740"/>
    <lineage>
        <taxon>Bacteria</taxon>
        <taxon>Pseudomonadati</taxon>
        <taxon>Pseudomonadota</taxon>
        <taxon>Gammaproteobacteria</taxon>
        <taxon>Alteromonadales</taxon>
        <taxon>Alteromonadaceae</taxon>
        <taxon>Alishewanella</taxon>
    </lineage>
</organism>
<comment type="caution">
    <text evidence="1">The sequence shown here is derived from an EMBL/GenBank/DDBJ whole genome shotgun (WGS) entry which is preliminary data.</text>
</comment>
<dbReference type="Proteomes" id="UP000633814">
    <property type="component" value="Unassembled WGS sequence"/>
</dbReference>
<dbReference type="Gene3D" id="3.40.1260.10">
    <property type="entry name" value="DsrEFH-like"/>
    <property type="match status" value="1"/>
</dbReference>
<keyword evidence="2" id="KW-1185">Reference proteome</keyword>
<evidence type="ECO:0000313" key="1">
    <source>
        <dbReference type="EMBL" id="MCB5227394.1"/>
    </source>
</evidence>
<reference evidence="1 2" key="1">
    <citation type="submission" date="2021-10" db="EMBL/GenBank/DDBJ databases">
        <title>Alishewanella koreense sp. nov. isolated from seawater of southwestern coast in South Korea and the proposal for the reclassification of Rheinheimera perlucida and Rheinheimera tuosuensis as Arsukibacterium perlucida and Arsukibacterium tuosuensis.</title>
        <authorList>
            <person name="Kim K.H."/>
            <person name="Ruan W."/>
            <person name="Kim K.R."/>
            <person name="Baek J.H."/>
            <person name="Jeon C.O."/>
        </authorList>
    </citation>
    <scope>NUCLEOTIDE SEQUENCE [LARGE SCALE GENOMIC DNA]</scope>
    <source>
        <strain evidence="1 2">16-MA</strain>
    </source>
</reference>
<dbReference type="Pfam" id="PF04077">
    <property type="entry name" value="DsrH"/>
    <property type="match status" value="1"/>
</dbReference>
<dbReference type="InterPro" id="IPR007215">
    <property type="entry name" value="Sulphur_relay_TusB/DsrH"/>
</dbReference>
<sequence length="87" mass="9688">MILFNLINPAADLTELAQLCSPADTVLLRQDAVYLVLQPSLPFTCTVLALSSDLAWRNLAKQAHIQLINTQEWVQLTAAANKSILWR</sequence>
<protein>
    <submittedName>
        <fullName evidence="1">DsrH/TusB family sulfur relay protein</fullName>
    </submittedName>
</protein>
<dbReference type="EMBL" id="JAEINI020000007">
    <property type="protein sequence ID" value="MCB5227394.1"/>
    <property type="molecule type" value="Genomic_DNA"/>
</dbReference>
<gene>
    <name evidence="1" type="ORF">JAO78_011265</name>
</gene>